<proteinExistence type="predicted"/>
<feature type="signal peptide" evidence="2">
    <location>
        <begin position="1"/>
        <end position="16"/>
    </location>
</feature>
<reference evidence="3" key="1">
    <citation type="submission" date="2020-07" db="EMBL/GenBank/DDBJ databases">
        <title>Multicomponent nature underlies the extraordinary mechanical properties of spider dragline silk.</title>
        <authorList>
            <person name="Kono N."/>
            <person name="Nakamura H."/>
            <person name="Mori M."/>
            <person name="Yoshida Y."/>
            <person name="Ohtoshi R."/>
            <person name="Malay A.D."/>
            <person name="Moran D.A.P."/>
            <person name="Tomita M."/>
            <person name="Numata K."/>
            <person name="Arakawa K."/>
        </authorList>
    </citation>
    <scope>NUCLEOTIDE SEQUENCE</scope>
</reference>
<feature type="chain" id="PRO_5036498448" evidence="2">
    <location>
        <begin position="17"/>
        <end position="100"/>
    </location>
</feature>
<evidence type="ECO:0000256" key="1">
    <source>
        <dbReference type="SAM" id="MobiDB-lite"/>
    </source>
</evidence>
<accession>A0A8X6G6Q3</accession>
<dbReference type="AlphaFoldDB" id="A0A8X6G6Q3"/>
<keyword evidence="4" id="KW-1185">Reference proteome</keyword>
<organism evidence="3 4">
    <name type="scientific">Trichonephila clavata</name>
    <name type="common">Joro spider</name>
    <name type="synonym">Nephila clavata</name>
    <dbReference type="NCBI Taxonomy" id="2740835"/>
    <lineage>
        <taxon>Eukaryota</taxon>
        <taxon>Metazoa</taxon>
        <taxon>Ecdysozoa</taxon>
        <taxon>Arthropoda</taxon>
        <taxon>Chelicerata</taxon>
        <taxon>Arachnida</taxon>
        <taxon>Araneae</taxon>
        <taxon>Araneomorphae</taxon>
        <taxon>Entelegynae</taxon>
        <taxon>Araneoidea</taxon>
        <taxon>Nephilidae</taxon>
        <taxon>Trichonephila</taxon>
    </lineage>
</organism>
<evidence type="ECO:0000313" key="4">
    <source>
        <dbReference type="Proteomes" id="UP000887116"/>
    </source>
</evidence>
<evidence type="ECO:0000313" key="3">
    <source>
        <dbReference type="EMBL" id="GFQ96788.1"/>
    </source>
</evidence>
<protein>
    <submittedName>
        <fullName evidence="3">Uncharacterized protein</fullName>
    </submittedName>
</protein>
<feature type="compositionally biased region" description="Low complexity" evidence="1">
    <location>
        <begin position="72"/>
        <end position="85"/>
    </location>
</feature>
<dbReference type="EMBL" id="BMAO01034476">
    <property type="protein sequence ID" value="GFQ96788.1"/>
    <property type="molecule type" value="Genomic_DNA"/>
</dbReference>
<comment type="caution">
    <text evidence="3">The sequence shown here is derived from an EMBL/GenBank/DDBJ whole genome shotgun (WGS) entry which is preliminary data.</text>
</comment>
<evidence type="ECO:0000256" key="2">
    <source>
        <dbReference type="SAM" id="SignalP"/>
    </source>
</evidence>
<feature type="region of interest" description="Disordered" evidence="1">
    <location>
        <begin position="28"/>
        <end position="85"/>
    </location>
</feature>
<sequence length="100" mass="10914">MKVLIIACVLFVAVQANPQFRALRARASGLGGGSAPQATSGLVAPQPAAAPQPQYQPQPQFQQPANFGRPLQYQQPSSSFQQPMYQQYQAQPQYGRFPQP</sequence>
<dbReference type="Proteomes" id="UP000887116">
    <property type="component" value="Unassembled WGS sequence"/>
</dbReference>
<keyword evidence="2" id="KW-0732">Signal</keyword>
<name>A0A8X6G6Q3_TRICU</name>
<gene>
    <name evidence="3" type="ORF">TNCT_67441</name>
</gene>